<keyword evidence="1" id="KW-1133">Transmembrane helix</keyword>
<organism evidence="2 3">
    <name type="scientific">Penicilliopsis zonata CBS 506.65</name>
    <dbReference type="NCBI Taxonomy" id="1073090"/>
    <lineage>
        <taxon>Eukaryota</taxon>
        <taxon>Fungi</taxon>
        <taxon>Dikarya</taxon>
        <taxon>Ascomycota</taxon>
        <taxon>Pezizomycotina</taxon>
        <taxon>Eurotiomycetes</taxon>
        <taxon>Eurotiomycetidae</taxon>
        <taxon>Eurotiales</taxon>
        <taxon>Aspergillaceae</taxon>
        <taxon>Penicilliopsis</taxon>
    </lineage>
</organism>
<keyword evidence="1" id="KW-0812">Transmembrane</keyword>
<dbReference type="Proteomes" id="UP000184188">
    <property type="component" value="Unassembled WGS sequence"/>
</dbReference>
<dbReference type="AlphaFoldDB" id="A0A1L9SCH2"/>
<feature type="transmembrane region" description="Helical" evidence="1">
    <location>
        <begin position="35"/>
        <end position="53"/>
    </location>
</feature>
<keyword evidence="1" id="KW-0472">Membrane</keyword>
<reference evidence="3" key="1">
    <citation type="journal article" date="2017" name="Genome Biol.">
        <title>Comparative genomics reveals high biological diversity and specific adaptations in the industrially and medically important fungal genus Aspergillus.</title>
        <authorList>
            <person name="de Vries R.P."/>
            <person name="Riley R."/>
            <person name="Wiebenga A."/>
            <person name="Aguilar-Osorio G."/>
            <person name="Amillis S."/>
            <person name="Uchima C.A."/>
            <person name="Anderluh G."/>
            <person name="Asadollahi M."/>
            <person name="Askin M."/>
            <person name="Barry K."/>
            <person name="Battaglia E."/>
            <person name="Bayram O."/>
            <person name="Benocci T."/>
            <person name="Braus-Stromeyer S.A."/>
            <person name="Caldana C."/>
            <person name="Canovas D."/>
            <person name="Cerqueira G.C."/>
            <person name="Chen F."/>
            <person name="Chen W."/>
            <person name="Choi C."/>
            <person name="Clum A."/>
            <person name="Dos Santos R.A."/>
            <person name="Damasio A.R."/>
            <person name="Diallinas G."/>
            <person name="Emri T."/>
            <person name="Fekete E."/>
            <person name="Flipphi M."/>
            <person name="Freyberg S."/>
            <person name="Gallo A."/>
            <person name="Gournas C."/>
            <person name="Habgood R."/>
            <person name="Hainaut M."/>
            <person name="Harispe M.L."/>
            <person name="Henrissat B."/>
            <person name="Hilden K.S."/>
            <person name="Hope R."/>
            <person name="Hossain A."/>
            <person name="Karabika E."/>
            <person name="Karaffa L."/>
            <person name="Karanyi Z."/>
            <person name="Krasevec N."/>
            <person name="Kuo A."/>
            <person name="Kusch H."/>
            <person name="LaButti K."/>
            <person name="Lagendijk E.L."/>
            <person name="Lapidus A."/>
            <person name="Levasseur A."/>
            <person name="Lindquist E."/>
            <person name="Lipzen A."/>
            <person name="Logrieco A.F."/>
            <person name="MacCabe A."/>
            <person name="Maekelae M.R."/>
            <person name="Malavazi I."/>
            <person name="Melin P."/>
            <person name="Meyer V."/>
            <person name="Mielnichuk N."/>
            <person name="Miskei M."/>
            <person name="Molnar A.P."/>
            <person name="Mule G."/>
            <person name="Ngan C.Y."/>
            <person name="Orejas M."/>
            <person name="Orosz E."/>
            <person name="Ouedraogo J.P."/>
            <person name="Overkamp K.M."/>
            <person name="Park H.-S."/>
            <person name="Perrone G."/>
            <person name="Piumi F."/>
            <person name="Punt P.J."/>
            <person name="Ram A.F."/>
            <person name="Ramon A."/>
            <person name="Rauscher S."/>
            <person name="Record E."/>
            <person name="Riano-Pachon D.M."/>
            <person name="Robert V."/>
            <person name="Roehrig J."/>
            <person name="Ruller R."/>
            <person name="Salamov A."/>
            <person name="Salih N.S."/>
            <person name="Samson R.A."/>
            <person name="Sandor E."/>
            <person name="Sanguinetti M."/>
            <person name="Schuetze T."/>
            <person name="Sepcic K."/>
            <person name="Shelest E."/>
            <person name="Sherlock G."/>
            <person name="Sophianopoulou V."/>
            <person name="Squina F.M."/>
            <person name="Sun H."/>
            <person name="Susca A."/>
            <person name="Todd R.B."/>
            <person name="Tsang A."/>
            <person name="Unkles S.E."/>
            <person name="van de Wiele N."/>
            <person name="van Rossen-Uffink D."/>
            <person name="Oliveira J.V."/>
            <person name="Vesth T.C."/>
            <person name="Visser J."/>
            <person name="Yu J.-H."/>
            <person name="Zhou M."/>
            <person name="Andersen M.R."/>
            <person name="Archer D.B."/>
            <person name="Baker S.E."/>
            <person name="Benoit I."/>
            <person name="Brakhage A.A."/>
            <person name="Braus G.H."/>
            <person name="Fischer R."/>
            <person name="Frisvad J.C."/>
            <person name="Goldman G.H."/>
            <person name="Houbraken J."/>
            <person name="Oakley B."/>
            <person name="Pocsi I."/>
            <person name="Scazzocchio C."/>
            <person name="Seiboth B."/>
            <person name="vanKuyk P.A."/>
            <person name="Wortman J."/>
            <person name="Dyer P.S."/>
            <person name="Grigoriev I.V."/>
        </authorList>
    </citation>
    <scope>NUCLEOTIDE SEQUENCE [LARGE SCALE GENOMIC DNA]</scope>
    <source>
        <strain evidence="3">CBS 506.65</strain>
    </source>
</reference>
<dbReference type="EMBL" id="KV878346">
    <property type="protein sequence ID" value="OJJ44843.1"/>
    <property type="molecule type" value="Genomic_DNA"/>
</dbReference>
<dbReference type="VEuPathDB" id="FungiDB:ASPZODRAFT_134233"/>
<evidence type="ECO:0000256" key="1">
    <source>
        <dbReference type="SAM" id="Phobius"/>
    </source>
</evidence>
<name>A0A1L9SCH2_9EURO</name>
<keyword evidence="3" id="KW-1185">Reference proteome</keyword>
<dbReference type="RefSeq" id="XP_022579353.1">
    <property type="nucleotide sequence ID" value="XM_022723470.1"/>
</dbReference>
<protein>
    <submittedName>
        <fullName evidence="2">Uncharacterized protein</fullName>
    </submittedName>
</protein>
<gene>
    <name evidence="2" type="ORF">ASPZODRAFT_134233</name>
</gene>
<proteinExistence type="predicted"/>
<accession>A0A1L9SCH2</accession>
<evidence type="ECO:0000313" key="2">
    <source>
        <dbReference type="EMBL" id="OJJ44843.1"/>
    </source>
</evidence>
<sequence length="62" mass="6777">MQYYLLSTYDPAWPSSESDETRSDRGDVAKTWRSAVSLFAVLSTLALVAGSSWEFSLGSDPA</sequence>
<dbReference type="GeneID" id="34609935"/>
<evidence type="ECO:0000313" key="3">
    <source>
        <dbReference type="Proteomes" id="UP000184188"/>
    </source>
</evidence>